<evidence type="ECO:0000256" key="1">
    <source>
        <dbReference type="ARBA" id="ARBA00022472"/>
    </source>
</evidence>
<sequence length="416" mass="46747">MAEDVRKIVELMSKEKGLPKEVIVSALVEGMRTAAQKRLGPEAEVEAVYNEEKGEIEVYRLFEVVEEVRNPQKEIALSEARKKNPAARVGDVIGEPVDVRGLGRIAAQLTKQILTQKIRGAEREIIYEEYKNKIGEIVSGFVHRFQRRDVILSLGRAEALLPEREQIPTERYRRGERLRALLIEVRKSGDPQLVVSRTHPEFLKKLFEREVPEIREGIVKIVAVAREPGRRAKMAVVSKDPEVDPVGACVGLRGSRVQVVVQELKGEKIDIIPWDPDPAKLVYHALSPAECTQVIVDEETKTLEVIVPDDQLSLAIGREGQNVRLASKLLGWRIDVYSESQWARRQDPEFLKMLEIEGLSEEAAGRLYDQGIKSVEALASTEPEKVAEIARLKLSEAEEVVARAREKLSSGEGEPR</sequence>
<dbReference type="InterPro" id="IPR010213">
    <property type="entry name" value="TF_NusA"/>
</dbReference>
<dbReference type="InterPro" id="IPR030842">
    <property type="entry name" value="TF_NusA_bacterial"/>
</dbReference>
<dbReference type="InterPro" id="IPR004087">
    <property type="entry name" value="KH_dom"/>
</dbReference>
<keyword evidence="11" id="KW-1185">Reference proteome</keyword>
<dbReference type="HAMAP" id="MF_00945_B">
    <property type="entry name" value="NusA_B"/>
    <property type="match status" value="1"/>
</dbReference>
<comment type="subunit">
    <text evidence="7">Monomer. Binds directly to the core enzyme of the DNA-dependent RNA polymerase and to nascent RNA.</text>
</comment>
<dbReference type="Gene3D" id="3.30.1480.10">
    <property type="entry name" value="NusA, N-terminal domain"/>
    <property type="match status" value="1"/>
</dbReference>
<dbReference type="InterPro" id="IPR025249">
    <property type="entry name" value="TF_NusA_KH_1st"/>
</dbReference>
<dbReference type="Gene3D" id="2.40.50.140">
    <property type="entry name" value="Nucleic acid-binding proteins"/>
    <property type="match status" value="1"/>
</dbReference>
<evidence type="ECO:0000313" key="11">
    <source>
        <dbReference type="Proteomes" id="UP000501253"/>
    </source>
</evidence>
<dbReference type="CDD" id="cd02134">
    <property type="entry name" value="KH-II_NusA_rpt1"/>
    <property type="match status" value="1"/>
</dbReference>
<dbReference type="PROSITE" id="PS50126">
    <property type="entry name" value="S1"/>
    <property type="match status" value="1"/>
</dbReference>
<dbReference type="SMART" id="SM00316">
    <property type="entry name" value="S1"/>
    <property type="match status" value="1"/>
</dbReference>
<dbReference type="Pfam" id="PF26594">
    <property type="entry name" value="KH_NusA_2nd"/>
    <property type="match status" value="1"/>
</dbReference>
<keyword evidence="4 7" id="KW-0694">RNA-binding</keyword>
<keyword evidence="5 7" id="KW-0805">Transcription regulation</keyword>
<dbReference type="Pfam" id="PF13184">
    <property type="entry name" value="KH_NusA_1st"/>
    <property type="match status" value="1"/>
</dbReference>
<evidence type="ECO:0000259" key="9">
    <source>
        <dbReference type="PROSITE" id="PS50126"/>
    </source>
</evidence>
<dbReference type="SMART" id="SM00322">
    <property type="entry name" value="KH"/>
    <property type="match status" value="2"/>
</dbReference>
<comment type="similarity">
    <text evidence="7">Belongs to the NusA family.</text>
</comment>
<keyword evidence="8" id="KW-0175">Coiled coil</keyword>
<proteinExistence type="inferred from homology"/>
<dbReference type="Pfam" id="PF14520">
    <property type="entry name" value="HHH_5"/>
    <property type="match status" value="1"/>
</dbReference>
<dbReference type="InterPro" id="IPR009019">
    <property type="entry name" value="KH_sf_prok-type"/>
</dbReference>
<dbReference type="SUPFAM" id="SSF47794">
    <property type="entry name" value="Rad51 N-terminal domain-like"/>
    <property type="match status" value="1"/>
</dbReference>
<dbReference type="SUPFAM" id="SSF69705">
    <property type="entry name" value="Transcription factor NusA, N-terminal domain"/>
    <property type="match status" value="1"/>
</dbReference>
<dbReference type="GO" id="GO:0003700">
    <property type="term" value="F:DNA-binding transcription factor activity"/>
    <property type="evidence" value="ECO:0007669"/>
    <property type="project" value="InterPro"/>
</dbReference>
<dbReference type="CDD" id="cd04455">
    <property type="entry name" value="S1_NusA"/>
    <property type="match status" value="1"/>
</dbReference>
<dbReference type="SUPFAM" id="SSF50249">
    <property type="entry name" value="Nucleic acid-binding proteins"/>
    <property type="match status" value="1"/>
</dbReference>
<dbReference type="Gene3D" id="3.30.300.20">
    <property type="match status" value="2"/>
</dbReference>
<comment type="subcellular location">
    <subcellularLocation>
        <location evidence="7">Cytoplasm</location>
    </subcellularLocation>
</comment>
<keyword evidence="1 7" id="KW-0806">Transcription termination</keyword>
<dbReference type="FunFam" id="3.30.300.20:FF:000005">
    <property type="entry name" value="Transcription termination/antitermination protein NusA"/>
    <property type="match status" value="1"/>
</dbReference>
<dbReference type="SUPFAM" id="SSF54814">
    <property type="entry name" value="Prokaryotic type KH domain (KH-domain type II)"/>
    <property type="match status" value="2"/>
</dbReference>
<evidence type="ECO:0000256" key="6">
    <source>
        <dbReference type="ARBA" id="ARBA00023163"/>
    </source>
</evidence>
<evidence type="ECO:0000256" key="4">
    <source>
        <dbReference type="ARBA" id="ARBA00022884"/>
    </source>
</evidence>
<accession>A0A6H1WTQ1</accession>
<evidence type="ECO:0000256" key="5">
    <source>
        <dbReference type="ARBA" id="ARBA00023015"/>
    </source>
</evidence>
<dbReference type="RefSeq" id="WP_168719924.1">
    <property type="nucleotide sequence ID" value="NZ_CP042909.1"/>
</dbReference>
<dbReference type="InterPro" id="IPR058582">
    <property type="entry name" value="KH_NusA_2nd"/>
</dbReference>
<dbReference type="NCBIfam" id="TIGR01953">
    <property type="entry name" value="NusA"/>
    <property type="match status" value="1"/>
</dbReference>
<evidence type="ECO:0000256" key="2">
    <source>
        <dbReference type="ARBA" id="ARBA00022490"/>
    </source>
</evidence>
<keyword evidence="2 7" id="KW-0963">Cytoplasm</keyword>
<dbReference type="Pfam" id="PF08529">
    <property type="entry name" value="NusA_N"/>
    <property type="match status" value="1"/>
</dbReference>
<dbReference type="KEGG" id="tmai:FVE67_07085"/>
<dbReference type="InterPro" id="IPR012340">
    <property type="entry name" value="NA-bd_OB-fold"/>
</dbReference>
<dbReference type="AlphaFoldDB" id="A0A6H1WTQ1"/>
<dbReference type="CDD" id="cd22529">
    <property type="entry name" value="KH-II_NusA_rpt2"/>
    <property type="match status" value="1"/>
</dbReference>
<dbReference type="InterPro" id="IPR013735">
    <property type="entry name" value="TF_NusA_N"/>
</dbReference>
<reference evidence="10 11" key="1">
    <citation type="submission" date="2019-08" db="EMBL/GenBank/DDBJ databases">
        <title>Complete genome sequence of Thermosulfurimonas marina SU872T, an anaerobic thermophilic chemolithoautotrophic bacterium isolated from a shallow marine hydrothermal vent.</title>
        <authorList>
            <person name="Allioux M."/>
            <person name="Jebbar M."/>
            <person name="Slobodkina G."/>
            <person name="Slobodkin A."/>
            <person name="Moalic Y."/>
            <person name="Frolova A."/>
            <person name="Shao Z."/>
            <person name="Alain K."/>
        </authorList>
    </citation>
    <scope>NUCLEOTIDE SEQUENCE [LARGE SCALE GENOMIC DNA]</scope>
    <source>
        <strain evidence="10 11">SU872</strain>
    </source>
</reference>
<organism evidence="10 11">
    <name type="scientific">Thermosulfurimonas marina</name>
    <dbReference type="NCBI Taxonomy" id="2047767"/>
    <lineage>
        <taxon>Bacteria</taxon>
        <taxon>Pseudomonadati</taxon>
        <taxon>Thermodesulfobacteriota</taxon>
        <taxon>Thermodesulfobacteria</taxon>
        <taxon>Thermodesulfobacteriales</taxon>
        <taxon>Thermodesulfobacteriaceae</taxon>
        <taxon>Thermosulfurimonas</taxon>
    </lineage>
</organism>
<comment type="function">
    <text evidence="7">Participates in both transcription termination and antitermination.</text>
</comment>
<keyword evidence="3 7" id="KW-0889">Transcription antitermination</keyword>
<dbReference type="FunFam" id="3.30.300.20:FF:000002">
    <property type="entry name" value="Transcription termination/antitermination protein NusA"/>
    <property type="match status" value="1"/>
</dbReference>
<evidence type="ECO:0000256" key="7">
    <source>
        <dbReference type="HAMAP-Rule" id="MF_00945"/>
    </source>
</evidence>
<dbReference type="PANTHER" id="PTHR22648">
    <property type="entry name" value="TRANSCRIPTION TERMINATION FACTOR NUSA"/>
    <property type="match status" value="1"/>
</dbReference>
<protein>
    <recommendedName>
        <fullName evidence="7">Transcription termination/antitermination protein NusA</fullName>
    </recommendedName>
</protein>
<dbReference type="Proteomes" id="UP000501253">
    <property type="component" value="Chromosome"/>
</dbReference>
<dbReference type="InterPro" id="IPR036555">
    <property type="entry name" value="NusA_N_sf"/>
</dbReference>
<evidence type="ECO:0000256" key="8">
    <source>
        <dbReference type="SAM" id="Coils"/>
    </source>
</evidence>
<evidence type="ECO:0000313" key="10">
    <source>
        <dbReference type="EMBL" id="QJA06572.1"/>
    </source>
</evidence>
<dbReference type="GO" id="GO:0031564">
    <property type="term" value="P:transcription antitermination"/>
    <property type="evidence" value="ECO:0007669"/>
    <property type="project" value="UniProtKB-UniRule"/>
</dbReference>
<dbReference type="InterPro" id="IPR010995">
    <property type="entry name" value="DNA_repair_Rad51/TF_NusA_a-hlx"/>
</dbReference>
<dbReference type="GO" id="GO:0000166">
    <property type="term" value="F:nucleotide binding"/>
    <property type="evidence" value="ECO:0007669"/>
    <property type="project" value="InterPro"/>
</dbReference>
<feature type="domain" description="S1 motif" evidence="9">
    <location>
        <begin position="135"/>
        <end position="198"/>
    </location>
</feature>
<dbReference type="InterPro" id="IPR003029">
    <property type="entry name" value="S1_domain"/>
</dbReference>
<gene>
    <name evidence="7 10" type="primary">nusA</name>
    <name evidence="10" type="ORF">FVE67_07085</name>
</gene>
<dbReference type="PROSITE" id="PS50084">
    <property type="entry name" value="KH_TYPE_1"/>
    <property type="match status" value="1"/>
</dbReference>
<dbReference type="Gene3D" id="1.10.150.20">
    <property type="entry name" value="5' to 3' exonuclease, C-terminal subdomain"/>
    <property type="match status" value="1"/>
</dbReference>
<dbReference type="InterPro" id="IPR015946">
    <property type="entry name" value="KH_dom-like_a/b"/>
</dbReference>
<dbReference type="GO" id="GO:0005829">
    <property type="term" value="C:cytosol"/>
    <property type="evidence" value="ECO:0007669"/>
    <property type="project" value="TreeGrafter"/>
</dbReference>
<keyword evidence="6 7" id="KW-0804">Transcription</keyword>
<dbReference type="PANTHER" id="PTHR22648:SF0">
    <property type="entry name" value="TRANSCRIPTION TERMINATION_ANTITERMINATION PROTEIN NUSA"/>
    <property type="match status" value="1"/>
</dbReference>
<dbReference type="EMBL" id="CP042909">
    <property type="protein sequence ID" value="QJA06572.1"/>
    <property type="molecule type" value="Genomic_DNA"/>
</dbReference>
<feature type="coiled-coil region" evidence="8">
    <location>
        <begin position="387"/>
        <end position="414"/>
    </location>
</feature>
<name>A0A6H1WTQ1_9BACT</name>
<evidence type="ECO:0000256" key="3">
    <source>
        <dbReference type="ARBA" id="ARBA00022814"/>
    </source>
</evidence>
<dbReference type="GO" id="GO:0003723">
    <property type="term" value="F:RNA binding"/>
    <property type="evidence" value="ECO:0007669"/>
    <property type="project" value="UniProtKB-UniRule"/>
</dbReference>
<dbReference type="GO" id="GO:0006353">
    <property type="term" value="P:DNA-templated transcription termination"/>
    <property type="evidence" value="ECO:0007669"/>
    <property type="project" value="UniProtKB-UniRule"/>
</dbReference>